<dbReference type="InterPro" id="IPR050570">
    <property type="entry name" value="Cell_wall_metabolism_enzyme"/>
</dbReference>
<evidence type="ECO:0000256" key="1">
    <source>
        <dbReference type="ARBA" id="ARBA00022729"/>
    </source>
</evidence>
<dbReference type="EMBL" id="FPHE01000110">
    <property type="protein sequence ID" value="SFV61952.1"/>
    <property type="molecule type" value="Genomic_DNA"/>
</dbReference>
<gene>
    <name evidence="3" type="ORF">MNB_SV-12-1056</name>
</gene>
<evidence type="ECO:0000259" key="2">
    <source>
        <dbReference type="Pfam" id="PF01551"/>
    </source>
</evidence>
<organism evidence="3">
    <name type="scientific">hydrothermal vent metagenome</name>
    <dbReference type="NCBI Taxonomy" id="652676"/>
    <lineage>
        <taxon>unclassified sequences</taxon>
        <taxon>metagenomes</taxon>
        <taxon>ecological metagenomes</taxon>
    </lineage>
</organism>
<reference evidence="3" key="1">
    <citation type="submission" date="2016-10" db="EMBL/GenBank/DDBJ databases">
        <authorList>
            <person name="de Groot N.N."/>
        </authorList>
    </citation>
    <scope>NUCLEOTIDE SEQUENCE</scope>
</reference>
<dbReference type="Gene3D" id="2.70.70.10">
    <property type="entry name" value="Glucose Permease (Domain IIA)"/>
    <property type="match status" value="1"/>
</dbReference>
<dbReference type="AlphaFoldDB" id="A0A1W1C8B8"/>
<dbReference type="InterPro" id="IPR011055">
    <property type="entry name" value="Dup_hybrid_motif"/>
</dbReference>
<name>A0A1W1C8B8_9ZZZZ</name>
<accession>A0A1W1C8B8</accession>
<dbReference type="InterPro" id="IPR016047">
    <property type="entry name" value="M23ase_b-sheet_dom"/>
</dbReference>
<dbReference type="SUPFAM" id="SSF51261">
    <property type="entry name" value="Duplicated hybrid motif"/>
    <property type="match status" value="1"/>
</dbReference>
<dbReference type="Pfam" id="PF01551">
    <property type="entry name" value="Peptidase_M23"/>
    <property type="match status" value="1"/>
</dbReference>
<dbReference type="CDD" id="cd12797">
    <property type="entry name" value="M23_peptidase"/>
    <property type="match status" value="1"/>
</dbReference>
<evidence type="ECO:0000313" key="3">
    <source>
        <dbReference type="EMBL" id="SFV61952.1"/>
    </source>
</evidence>
<sequence>MRRRRTYGSNNRSSKSTWVIILGLAVGAGAYIFTNPAFEREKPIIKSKENIYWNRRDPLNITVTDNSALKSYDVKISDGKNTITLANELILEPNQKSRVIKVEYPKKPVKGVRLNSQSNSFKLTITATDRSNWGFFQGNTVKKDIFVEIDYKQPDVNILSNSYSITQGGSGLVVFQVKDESLKEFYLEAEGKKFEVVPYKKDGYYAALVAWPFKQENFSARIIAEDMAENKRVVNVPFYTKTRNYKVSWIKARDNFIDGKISDLANADPQYALITDRVAKLKAINEDMRIENEKLIHTLSTKISKEMLHSWKIKPFYPLKNAAKVASYGDERHYYYGEKSNEVSQSYHVGLDMASTKMAQIITSNDGIVVHANYNGIYGNMPMIDHGMGLFTIYGHCSNILVQEGEEVVAGAPIAQTGMSGLALGDHLHFGILVQGIEVRPEEWMDKKWIRDNIDKIFKEADKIIDGK</sequence>
<dbReference type="PANTHER" id="PTHR21666:SF289">
    <property type="entry name" value="L-ALA--D-GLU ENDOPEPTIDASE"/>
    <property type="match status" value="1"/>
</dbReference>
<feature type="domain" description="M23ase beta-sheet core" evidence="2">
    <location>
        <begin position="347"/>
        <end position="441"/>
    </location>
</feature>
<dbReference type="GO" id="GO:0004222">
    <property type="term" value="F:metalloendopeptidase activity"/>
    <property type="evidence" value="ECO:0007669"/>
    <property type="project" value="TreeGrafter"/>
</dbReference>
<proteinExistence type="predicted"/>
<dbReference type="PANTHER" id="PTHR21666">
    <property type="entry name" value="PEPTIDASE-RELATED"/>
    <property type="match status" value="1"/>
</dbReference>
<protein>
    <submittedName>
        <fullName evidence="3">Peptidase, M23/M37 family</fullName>
    </submittedName>
</protein>
<keyword evidence="1" id="KW-0732">Signal</keyword>